<dbReference type="AlphaFoldDB" id="A0A543J8Q1"/>
<dbReference type="Proteomes" id="UP000316628">
    <property type="component" value="Unassembled WGS sequence"/>
</dbReference>
<comment type="caution">
    <text evidence="1">The sequence shown here is derived from an EMBL/GenBank/DDBJ whole genome shotgun (WGS) entry which is preliminary data.</text>
</comment>
<proteinExistence type="predicted"/>
<gene>
    <name evidence="1" type="ORF">FHX81_1513</name>
</gene>
<accession>A0A543J8Q1</accession>
<organism evidence="1 2">
    <name type="scientific">Saccharothrix saharensis</name>
    <dbReference type="NCBI Taxonomy" id="571190"/>
    <lineage>
        <taxon>Bacteria</taxon>
        <taxon>Bacillati</taxon>
        <taxon>Actinomycetota</taxon>
        <taxon>Actinomycetes</taxon>
        <taxon>Pseudonocardiales</taxon>
        <taxon>Pseudonocardiaceae</taxon>
        <taxon>Saccharothrix</taxon>
    </lineage>
</organism>
<keyword evidence="2" id="KW-1185">Reference proteome</keyword>
<evidence type="ECO:0000313" key="1">
    <source>
        <dbReference type="EMBL" id="TQM79215.1"/>
    </source>
</evidence>
<sequence>MMSHVTTMVPVLELPVAHCPFWPAELGVRYLVVPRAPSAGQVGAAAWALVAWAATDDRGTVVATNAAEAVELCLASGEQGEFAAGGLRVGTGDLVLDPGCCFGLDEWRAWVDIAAGGTADLGHDPGLLVEHLGEVVRLTEVDDDDEPAGRVVELPRAELRELLHEVRSDLLGFLDALGEWARRTVPAQADRFVAAVDRRLAISPAF</sequence>
<dbReference type="EMBL" id="VFPP01000001">
    <property type="protein sequence ID" value="TQM79215.1"/>
    <property type="molecule type" value="Genomic_DNA"/>
</dbReference>
<name>A0A543J8Q1_9PSEU</name>
<evidence type="ECO:0000313" key="2">
    <source>
        <dbReference type="Proteomes" id="UP000316628"/>
    </source>
</evidence>
<protein>
    <submittedName>
        <fullName evidence="1">Uncharacterized protein</fullName>
    </submittedName>
</protein>
<reference evidence="1 2" key="1">
    <citation type="submission" date="2019-06" db="EMBL/GenBank/DDBJ databases">
        <title>Sequencing the genomes of 1000 actinobacteria strains.</title>
        <authorList>
            <person name="Klenk H.-P."/>
        </authorList>
    </citation>
    <scope>NUCLEOTIDE SEQUENCE [LARGE SCALE GENOMIC DNA]</scope>
    <source>
        <strain evidence="1 2">DSM 45456</strain>
    </source>
</reference>